<sequence>MAWLSLLLAGSFEVLGVFWLNQYALKIQKRYIVLLAVTFALSLLFLSLSMQEISMGTAYAVWTGIGTVGGTLLGMIAYHESKHFSRLFFIFLIIVSAIGLKLIA</sequence>
<evidence type="ECO:0000256" key="2">
    <source>
        <dbReference type="ARBA" id="ARBA00022448"/>
    </source>
</evidence>
<accession>A0A2K3ZBM2</accession>
<keyword evidence="4 7" id="KW-0812">Transmembrane</keyword>
<protein>
    <submittedName>
        <fullName evidence="10">QacE family quaternary ammonium compound efflux SMR transporter</fullName>
    </submittedName>
</protein>
<keyword evidence="3" id="KW-1003">Cell membrane</keyword>
<evidence type="ECO:0000313" key="11">
    <source>
        <dbReference type="EMBL" id="REI23322.1"/>
    </source>
</evidence>
<evidence type="ECO:0000313" key="10">
    <source>
        <dbReference type="EMBL" id="REH96227.1"/>
    </source>
</evidence>
<dbReference type="Gene3D" id="1.10.3730.20">
    <property type="match status" value="1"/>
</dbReference>
<dbReference type="GO" id="GO:0022857">
    <property type="term" value="F:transmembrane transporter activity"/>
    <property type="evidence" value="ECO:0007669"/>
    <property type="project" value="InterPro"/>
</dbReference>
<proteinExistence type="inferred from homology"/>
<feature type="transmembrane region" description="Helical" evidence="8">
    <location>
        <begin position="57"/>
        <end position="78"/>
    </location>
</feature>
<evidence type="ECO:0000313" key="14">
    <source>
        <dbReference type="Proteomes" id="UP000597038"/>
    </source>
</evidence>
<dbReference type="RefSeq" id="WP_103209300.1">
    <property type="nucleotide sequence ID" value="NZ_CAJUZR010000032.1"/>
</dbReference>
<gene>
    <name evidence="11" type="ORF">DOS76_04160</name>
    <name evidence="10" type="ORF">DOS83_05710</name>
    <name evidence="9" type="ORF">I9026_12065</name>
</gene>
<evidence type="ECO:0000256" key="3">
    <source>
        <dbReference type="ARBA" id="ARBA00022475"/>
    </source>
</evidence>
<comment type="caution">
    <text evidence="10">The sequence shown here is derived from an EMBL/GenBank/DDBJ whole genome shotgun (WGS) entry which is preliminary data.</text>
</comment>
<keyword evidence="5 8" id="KW-1133">Transmembrane helix</keyword>
<keyword evidence="14" id="KW-1185">Reference proteome</keyword>
<dbReference type="InterPro" id="IPR045324">
    <property type="entry name" value="Small_multidrug_res"/>
</dbReference>
<dbReference type="Pfam" id="PF00893">
    <property type="entry name" value="Multi_Drug_Res"/>
    <property type="match status" value="1"/>
</dbReference>
<dbReference type="EMBL" id="QKYD01000071">
    <property type="protein sequence ID" value="REI23322.1"/>
    <property type="molecule type" value="Genomic_DNA"/>
</dbReference>
<dbReference type="InterPro" id="IPR037185">
    <property type="entry name" value="EmrE-like"/>
</dbReference>
<evidence type="ECO:0000313" key="13">
    <source>
        <dbReference type="Proteomes" id="UP000256562"/>
    </source>
</evidence>
<dbReference type="InterPro" id="IPR000390">
    <property type="entry name" value="Small_drug/metabolite_transptr"/>
</dbReference>
<evidence type="ECO:0000256" key="7">
    <source>
        <dbReference type="RuleBase" id="RU003942"/>
    </source>
</evidence>
<dbReference type="PANTHER" id="PTHR30561:SF0">
    <property type="entry name" value="GUANIDINIUM EXPORTER"/>
    <property type="match status" value="1"/>
</dbReference>
<comment type="subcellular location">
    <subcellularLocation>
        <location evidence="1 7">Cell membrane</location>
        <topology evidence="1 7">Multi-pass membrane protein</topology>
    </subcellularLocation>
</comment>
<reference evidence="9 14" key="2">
    <citation type="submission" date="2020-12" db="EMBL/GenBank/DDBJ databases">
        <title>Genomic analysis of Staphylococcus felis from a cat with skin infection.</title>
        <authorList>
            <person name="Aslantas O."/>
            <person name="Keskin O."/>
            <person name="Buyukaltay K."/>
            <person name="Gullu Yucetepe A."/>
        </authorList>
    </citation>
    <scope>NUCLEOTIDE SEQUENCE [LARGE SCALE GENOMIC DNA]</scope>
    <source>
        <strain evidence="9 14">HARRANVET</strain>
    </source>
</reference>
<dbReference type="AlphaFoldDB" id="A0A2K3ZBM2"/>
<dbReference type="EMBL" id="JAEDAQ010000031">
    <property type="protein sequence ID" value="MBH9582106.1"/>
    <property type="molecule type" value="Genomic_DNA"/>
</dbReference>
<dbReference type="Proteomes" id="UP000256337">
    <property type="component" value="Unassembled WGS sequence"/>
</dbReference>
<dbReference type="GO" id="GO:0005886">
    <property type="term" value="C:plasma membrane"/>
    <property type="evidence" value="ECO:0007669"/>
    <property type="project" value="UniProtKB-SubCell"/>
</dbReference>
<reference evidence="12 13" key="1">
    <citation type="journal article" date="2018" name="Vet. Microbiol.">
        <title>Characterisation of Staphylococcus felis isolated from cats using whole genome sequencing.</title>
        <authorList>
            <person name="Worthing K."/>
            <person name="Pang S."/>
            <person name="Trott D.J."/>
            <person name="Abraham S."/>
            <person name="Coombs G.W."/>
            <person name="Jordan D."/>
            <person name="McIntyre L."/>
            <person name="Davies M.R."/>
            <person name="Norris J."/>
        </authorList>
    </citation>
    <scope>NUCLEOTIDE SEQUENCE [LARGE SCALE GENOMIC DNA]</scope>
    <source>
        <strain evidence="11 12">F25</strain>
        <strain evidence="10 13">F9</strain>
    </source>
</reference>
<comment type="similarity">
    <text evidence="7">Belongs to the drug/metabolite transporter (DMT) superfamily. Small multidrug resistance (SMR) (TC 2.A.7.1) family.</text>
</comment>
<dbReference type="PANTHER" id="PTHR30561">
    <property type="entry name" value="SMR FAMILY PROTON-DEPENDENT DRUG EFFLUX TRANSPORTER SUGE"/>
    <property type="match status" value="1"/>
</dbReference>
<dbReference type="Proteomes" id="UP000597038">
    <property type="component" value="Unassembled WGS sequence"/>
</dbReference>
<feature type="transmembrane region" description="Helical" evidence="8">
    <location>
        <begin position="84"/>
        <end position="103"/>
    </location>
</feature>
<dbReference type="Proteomes" id="UP000256562">
    <property type="component" value="Unassembled WGS sequence"/>
</dbReference>
<dbReference type="GeneID" id="48057694"/>
<feature type="transmembrane region" description="Helical" evidence="8">
    <location>
        <begin position="32"/>
        <end position="50"/>
    </location>
</feature>
<dbReference type="OrthoDB" id="21828at2"/>
<dbReference type="SUPFAM" id="SSF103481">
    <property type="entry name" value="Multidrug resistance efflux transporter EmrE"/>
    <property type="match status" value="1"/>
</dbReference>
<evidence type="ECO:0000256" key="6">
    <source>
        <dbReference type="ARBA" id="ARBA00023136"/>
    </source>
</evidence>
<keyword evidence="6 8" id="KW-0472">Membrane</keyword>
<evidence type="ECO:0000256" key="5">
    <source>
        <dbReference type="ARBA" id="ARBA00022989"/>
    </source>
</evidence>
<dbReference type="EMBL" id="QKXQ01000267">
    <property type="protein sequence ID" value="REH96227.1"/>
    <property type="molecule type" value="Genomic_DNA"/>
</dbReference>
<evidence type="ECO:0000313" key="12">
    <source>
        <dbReference type="Proteomes" id="UP000256337"/>
    </source>
</evidence>
<evidence type="ECO:0000256" key="1">
    <source>
        <dbReference type="ARBA" id="ARBA00004651"/>
    </source>
</evidence>
<evidence type="ECO:0000256" key="4">
    <source>
        <dbReference type="ARBA" id="ARBA00022692"/>
    </source>
</evidence>
<name>A0A2K3ZBM2_9STAP</name>
<evidence type="ECO:0000313" key="9">
    <source>
        <dbReference type="EMBL" id="MBH9582106.1"/>
    </source>
</evidence>
<evidence type="ECO:0000256" key="8">
    <source>
        <dbReference type="SAM" id="Phobius"/>
    </source>
</evidence>
<organism evidence="10 13">
    <name type="scientific">Staphylococcus felis</name>
    <dbReference type="NCBI Taxonomy" id="46127"/>
    <lineage>
        <taxon>Bacteria</taxon>
        <taxon>Bacillati</taxon>
        <taxon>Bacillota</taxon>
        <taxon>Bacilli</taxon>
        <taxon>Bacillales</taxon>
        <taxon>Staphylococcaceae</taxon>
        <taxon>Staphylococcus</taxon>
    </lineage>
</organism>
<keyword evidence="2" id="KW-0813">Transport</keyword>
<dbReference type="KEGG" id="sfq:C7J90_05610"/>